<dbReference type="SUPFAM" id="SSF53448">
    <property type="entry name" value="Nucleotide-diphospho-sugar transferases"/>
    <property type="match status" value="1"/>
</dbReference>
<dbReference type="AlphaFoldDB" id="A0A139SNU4"/>
<feature type="domain" description="Glycosyltransferase 2-like" evidence="9">
    <location>
        <begin position="6"/>
        <end position="155"/>
    </location>
</feature>
<accession>A0A139SNU4</accession>
<protein>
    <recommendedName>
        <fullName evidence="9">Glycosyltransferase 2-like domain-containing protein</fullName>
    </recommendedName>
</protein>
<dbReference type="GO" id="GO:0016757">
    <property type="term" value="F:glycosyltransferase activity"/>
    <property type="evidence" value="ECO:0007669"/>
    <property type="project" value="UniProtKB-KW"/>
</dbReference>
<keyword evidence="11" id="KW-1185">Reference proteome</keyword>
<dbReference type="Proteomes" id="UP000071392">
    <property type="component" value="Unassembled WGS sequence"/>
</dbReference>
<evidence type="ECO:0000313" key="10">
    <source>
        <dbReference type="EMBL" id="KXU36164.1"/>
    </source>
</evidence>
<keyword evidence="5" id="KW-0448">Lipopolysaccharide biosynthesis</keyword>
<evidence type="ECO:0000256" key="1">
    <source>
        <dbReference type="ARBA" id="ARBA00022475"/>
    </source>
</evidence>
<feature type="transmembrane region" description="Helical" evidence="8">
    <location>
        <begin position="252"/>
        <end position="274"/>
    </location>
</feature>
<dbReference type="GO" id="GO:0009103">
    <property type="term" value="P:lipopolysaccharide biosynthetic process"/>
    <property type="evidence" value="ECO:0007669"/>
    <property type="project" value="UniProtKB-KW"/>
</dbReference>
<evidence type="ECO:0000313" key="11">
    <source>
        <dbReference type="Proteomes" id="UP000071392"/>
    </source>
</evidence>
<dbReference type="PANTHER" id="PTHR48090">
    <property type="entry name" value="UNDECAPRENYL-PHOSPHATE 4-DEOXY-4-FORMAMIDO-L-ARABINOSE TRANSFERASE-RELATED"/>
    <property type="match status" value="1"/>
</dbReference>
<dbReference type="CDD" id="cd04187">
    <property type="entry name" value="DPM1_like_bac"/>
    <property type="match status" value="1"/>
</dbReference>
<comment type="caution">
    <text evidence="10">The sequence shown here is derived from an EMBL/GenBank/DDBJ whole genome shotgun (WGS) entry which is preliminary data.</text>
</comment>
<keyword evidence="7 8" id="KW-0472">Membrane</keyword>
<keyword evidence="6 8" id="KW-1133">Transmembrane helix</keyword>
<gene>
    <name evidence="10" type="ORF">AXK12_04030</name>
</gene>
<reference evidence="10 11" key="1">
    <citation type="submission" date="2016-02" db="EMBL/GenBank/DDBJ databases">
        <authorList>
            <person name="Wen L."/>
            <person name="He K."/>
            <person name="Yang H."/>
        </authorList>
    </citation>
    <scope>NUCLEOTIDE SEQUENCE [LARGE SCALE GENOMIC DNA]</scope>
    <source>
        <strain evidence="10 11">CV41</strain>
    </source>
</reference>
<name>A0A139SNU4_9BACT</name>
<dbReference type="PANTHER" id="PTHR48090:SF3">
    <property type="entry name" value="UNDECAPRENYL-PHOSPHATE 4-DEOXY-4-FORMAMIDO-L-ARABINOSE TRANSFERASE"/>
    <property type="match status" value="1"/>
</dbReference>
<evidence type="ECO:0000256" key="4">
    <source>
        <dbReference type="ARBA" id="ARBA00022692"/>
    </source>
</evidence>
<keyword evidence="4 8" id="KW-0812">Transmembrane</keyword>
<feature type="non-terminal residue" evidence="10">
    <location>
        <position position="283"/>
    </location>
</feature>
<sequence length="283" mass="31465">MLPELLRRLTVLFDGQVNHERWTAILVDDGSRDDSVAQIEAKCASDRRFRLIELSRNFGFQAALLAGLEQAKASGFDAVVTLDADLQDPPELIPQLVQSWQQEGSNVVLARRRSRRDRGVRALCFKLFHAVFGRVVDIKVDQNTGTFGLLDRKALSAFSRLPESHRFFPGLRAWLGFKRSEVFYDRQERAAGVPTQSFIKLLRYGFDAVFSFSRLPLRLVLVAGAVMAGASFIIGAAFALRRLLGFEIAPTGFTTLATVILLLGGIQLMGLGIIGEYLGRTYT</sequence>
<dbReference type="InterPro" id="IPR001173">
    <property type="entry name" value="Glyco_trans_2-like"/>
</dbReference>
<dbReference type="Pfam" id="PF00535">
    <property type="entry name" value="Glycos_transf_2"/>
    <property type="match status" value="1"/>
</dbReference>
<evidence type="ECO:0000259" key="9">
    <source>
        <dbReference type="Pfam" id="PF00535"/>
    </source>
</evidence>
<proteinExistence type="predicted"/>
<evidence type="ECO:0000256" key="8">
    <source>
        <dbReference type="SAM" id="Phobius"/>
    </source>
</evidence>
<dbReference type="GO" id="GO:0005886">
    <property type="term" value="C:plasma membrane"/>
    <property type="evidence" value="ECO:0007669"/>
    <property type="project" value="TreeGrafter"/>
</dbReference>
<keyword evidence="2" id="KW-0328">Glycosyltransferase</keyword>
<evidence type="ECO:0000256" key="6">
    <source>
        <dbReference type="ARBA" id="ARBA00022989"/>
    </source>
</evidence>
<evidence type="ECO:0000256" key="2">
    <source>
        <dbReference type="ARBA" id="ARBA00022676"/>
    </source>
</evidence>
<evidence type="ECO:0000256" key="3">
    <source>
        <dbReference type="ARBA" id="ARBA00022679"/>
    </source>
</evidence>
<dbReference type="InterPro" id="IPR050256">
    <property type="entry name" value="Glycosyltransferase_2"/>
</dbReference>
<keyword evidence="1" id="KW-1003">Cell membrane</keyword>
<evidence type="ECO:0000256" key="5">
    <source>
        <dbReference type="ARBA" id="ARBA00022985"/>
    </source>
</evidence>
<keyword evidence="3" id="KW-0808">Transferase</keyword>
<dbReference type="InterPro" id="IPR029044">
    <property type="entry name" value="Nucleotide-diphossugar_trans"/>
</dbReference>
<organism evidence="10 11">
    <name type="scientific">Cephaloticoccus capnophilus</name>
    <dbReference type="NCBI Taxonomy" id="1548208"/>
    <lineage>
        <taxon>Bacteria</taxon>
        <taxon>Pseudomonadati</taxon>
        <taxon>Verrucomicrobiota</taxon>
        <taxon>Opitutia</taxon>
        <taxon>Opitutales</taxon>
        <taxon>Opitutaceae</taxon>
        <taxon>Cephaloticoccus</taxon>
    </lineage>
</organism>
<dbReference type="EMBL" id="LSZP01000031">
    <property type="protein sequence ID" value="KXU36164.1"/>
    <property type="molecule type" value="Genomic_DNA"/>
</dbReference>
<feature type="transmembrane region" description="Helical" evidence="8">
    <location>
        <begin position="219"/>
        <end position="240"/>
    </location>
</feature>
<evidence type="ECO:0000256" key="7">
    <source>
        <dbReference type="ARBA" id="ARBA00023136"/>
    </source>
</evidence>
<dbReference type="Gene3D" id="3.90.550.10">
    <property type="entry name" value="Spore Coat Polysaccharide Biosynthesis Protein SpsA, Chain A"/>
    <property type="match status" value="1"/>
</dbReference>